<dbReference type="Gene3D" id="3.40.50.300">
    <property type="entry name" value="P-loop containing nucleotide triphosphate hydrolases"/>
    <property type="match status" value="1"/>
</dbReference>
<keyword evidence="4" id="KW-1185">Reference proteome</keyword>
<dbReference type="PROSITE" id="PS51419">
    <property type="entry name" value="RAB"/>
    <property type="match status" value="1"/>
</dbReference>
<evidence type="ECO:0000313" key="4">
    <source>
        <dbReference type="Proteomes" id="UP000179807"/>
    </source>
</evidence>
<dbReference type="RefSeq" id="XP_068359966.1">
    <property type="nucleotide sequence ID" value="XM_068504119.1"/>
</dbReference>
<dbReference type="SMART" id="SM00175">
    <property type="entry name" value="RAB"/>
    <property type="match status" value="1"/>
</dbReference>
<name>A0A1J4KAW3_9EUKA</name>
<dbReference type="Pfam" id="PF00071">
    <property type="entry name" value="Ras"/>
    <property type="match status" value="1"/>
</dbReference>
<evidence type="ECO:0000256" key="1">
    <source>
        <dbReference type="ARBA" id="ARBA00022741"/>
    </source>
</evidence>
<dbReference type="PRINTS" id="PR00449">
    <property type="entry name" value="RASTRNSFRMNG"/>
</dbReference>
<sequence>MNTTDYDAGAKGIFVGDSFVGKTCLQNALKNDEYDKFSVPTVNPAASPLKFTDATGKIINLQLWDTSGQEKYRSLSKLFFRNADVAVICYAAGDFTSRDNSREWIDAVREQSENCRLIFAITKHDLIPNKDAQSLLIEADELFSAYNPAGIYMTSSFSGFGIDELRAAIALAAYNQPSNIIPTKLEINENKSSGCC</sequence>
<protein>
    <submittedName>
        <fullName evidence="3">GTP-binding protein YPT10</fullName>
    </submittedName>
</protein>
<dbReference type="InterPro" id="IPR050227">
    <property type="entry name" value="Rab"/>
</dbReference>
<dbReference type="InterPro" id="IPR001806">
    <property type="entry name" value="Small_GTPase"/>
</dbReference>
<dbReference type="EMBL" id="MLAK01000714">
    <property type="protein sequence ID" value="OHT06830.1"/>
    <property type="molecule type" value="Genomic_DNA"/>
</dbReference>
<dbReference type="NCBIfam" id="TIGR00231">
    <property type="entry name" value="small_GTP"/>
    <property type="match status" value="1"/>
</dbReference>
<gene>
    <name evidence="3" type="primary">YPT10</name>
    <name evidence="3" type="ORF">TRFO_25076</name>
</gene>
<dbReference type="VEuPathDB" id="TrichDB:TRFO_25076"/>
<comment type="caution">
    <text evidence="3">The sequence shown here is derived from an EMBL/GenBank/DDBJ whole genome shotgun (WGS) entry which is preliminary data.</text>
</comment>
<reference evidence="3" key="1">
    <citation type="submission" date="2016-10" db="EMBL/GenBank/DDBJ databases">
        <authorList>
            <person name="Benchimol M."/>
            <person name="Almeida L.G."/>
            <person name="Vasconcelos A.T."/>
            <person name="Perreira-Neves A."/>
            <person name="Rosa I.A."/>
            <person name="Tasca T."/>
            <person name="Bogo M.R."/>
            <person name="de Souza W."/>
        </authorList>
    </citation>
    <scope>NUCLEOTIDE SEQUENCE [LARGE SCALE GENOMIC DNA]</scope>
    <source>
        <strain evidence="3">K</strain>
    </source>
</reference>
<dbReference type="AlphaFoldDB" id="A0A1J4KAW3"/>
<dbReference type="CDD" id="cd00154">
    <property type="entry name" value="Rab"/>
    <property type="match status" value="1"/>
</dbReference>
<dbReference type="GeneID" id="94838823"/>
<dbReference type="SMART" id="SM00174">
    <property type="entry name" value="RHO"/>
    <property type="match status" value="1"/>
</dbReference>
<dbReference type="PANTHER" id="PTHR47977">
    <property type="entry name" value="RAS-RELATED PROTEIN RAB"/>
    <property type="match status" value="1"/>
</dbReference>
<proteinExistence type="predicted"/>
<dbReference type="InterPro" id="IPR027417">
    <property type="entry name" value="P-loop_NTPase"/>
</dbReference>
<keyword evidence="1" id="KW-0547">Nucleotide-binding</keyword>
<evidence type="ECO:0000256" key="2">
    <source>
        <dbReference type="ARBA" id="ARBA00023134"/>
    </source>
</evidence>
<accession>A0A1J4KAW3</accession>
<dbReference type="GO" id="GO:0003924">
    <property type="term" value="F:GTPase activity"/>
    <property type="evidence" value="ECO:0007669"/>
    <property type="project" value="InterPro"/>
</dbReference>
<evidence type="ECO:0000313" key="3">
    <source>
        <dbReference type="EMBL" id="OHT06830.1"/>
    </source>
</evidence>
<keyword evidence="2" id="KW-0342">GTP-binding</keyword>
<dbReference type="SUPFAM" id="SSF52540">
    <property type="entry name" value="P-loop containing nucleoside triphosphate hydrolases"/>
    <property type="match status" value="1"/>
</dbReference>
<dbReference type="InterPro" id="IPR005225">
    <property type="entry name" value="Small_GTP-bd"/>
</dbReference>
<dbReference type="OrthoDB" id="25896at2759"/>
<dbReference type="GO" id="GO:0005525">
    <property type="term" value="F:GTP binding"/>
    <property type="evidence" value="ECO:0007669"/>
    <property type="project" value="UniProtKB-KW"/>
</dbReference>
<organism evidence="3 4">
    <name type="scientific">Tritrichomonas foetus</name>
    <dbReference type="NCBI Taxonomy" id="1144522"/>
    <lineage>
        <taxon>Eukaryota</taxon>
        <taxon>Metamonada</taxon>
        <taxon>Parabasalia</taxon>
        <taxon>Tritrichomonadida</taxon>
        <taxon>Tritrichomonadidae</taxon>
        <taxon>Tritrichomonas</taxon>
    </lineage>
</organism>
<dbReference type="Proteomes" id="UP000179807">
    <property type="component" value="Unassembled WGS sequence"/>
</dbReference>